<proteinExistence type="predicted"/>
<sequence length="154" mass="16274">MRVSTFLWFDGPAEEAAEFYTGLFADATVLDVQRDADGAARIVVFEIAGQRCIAHNGGPGYTFGTAISMYIDCDTQEEVDDLWAALTEGGEEGPSGSLTDRYGVTWQIIPRALETLLAGAGPDAAERVLAALGTMTRIDIQGLADARDGGGDPV</sequence>
<protein>
    <submittedName>
        <fullName evidence="2">Glyoxalase superfamily enzyme, possibly 3-demethylubiquinone-9 3-methyltransferase</fullName>
    </submittedName>
</protein>
<dbReference type="STRING" id="758803.SAMN05421803_10977"/>
<accession>A0A1M6LVN1</accession>
<dbReference type="RefSeq" id="WP_073380148.1">
    <property type="nucleotide sequence ID" value="NZ_FQZK01000009.1"/>
</dbReference>
<dbReference type="InterPro" id="IPR029068">
    <property type="entry name" value="Glyas_Bleomycin-R_OHBP_Dase"/>
</dbReference>
<dbReference type="Proteomes" id="UP000184452">
    <property type="component" value="Unassembled WGS sequence"/>
</dbReference>
<gene>
    <name evidence="2" type="ORF">SAMN05421803_10977</name>
</gene>
<dbReference type="PANTHER" id="PTHR33990">
    <property type="entry name" value="PROTEIN YJDN-RELATED"/>
    <property type="match status" value="1"/>
</dbReference>
<dbReference type="OrthoDB" id="9806473at2"/>
<dbReference type="Pfam" id="PF06983">
    <property type="entry name" value="3-dmu-9_3-mt"/>
    <property type="match status" value="1"/>
</dbReference>
<dbReference type="GO" id="GO:0032259">
    <property type="term" value="P:methylation"/>
    <property type="evidence" value="ECO:0007669"/>
    <property type="project" value="UniProtKB-KW"/>
</dbReference>
<keyword evidence="2" id="KW-0830">Ubiquinone</keyword>
<evidence type="ECO:0000313" key="3">
    <source>
        <dbReference type="Proteomes" id="UP000184452"/>
    </source>
</evidence>
<feature type="domain" description="PhnB-like" evidence="1">
    <location>
        <begin position="3"/>
        <end position="109"/>
    </location>
</feature>
<dbReference type="InterPro" id="IPR009725">
    <property type="entry name" value="3_dmu_93_MTrfase"/>
</dbReference>
<evidence type="ECO:0000313" key="2">
    <source>
        <dbReference type="EMBL" id="SHJ75254.1"/>
    </source>
</evidence>
<dbReference type="EMBL" id="FQZK01000009">
    <property type="protein sequence ID" value="SHJ75254.1"/>
    <property type="molecule type" value="Genomic_DNA"/>
</dbReference>
<keyword evidence="2" id="KW-0808">Transferase</keyword>
<dbReference type="Gene3D" id="3.10.180.10">
    <property type="entry name" value="2,3-Dihydroxybiphenyl 1,2-Dioxygenase, domain 1"/>
    <property type="match status" value="1"/>
</dbReference>
<keyword evidence="2" id="KW-0489">Methyltransferase</keyword>
<keyword evidence="3" id="KW-1185">Reference proteome</keyword>
<dbReference type="AlphaFoldDB" id="A0A1M6LVN1"/>
<dbReference type="CDD" id="cd06588">
    <property type="entry name" value="PhnB_like"/>
    <property type="match status" value="1"/>
</dbReference>
<dbReference type="GO" id="GO:0008168">
    <property type="term" value="F:methyltransferase activity"/>
    <property type="evidence" value="ECO:0007669"/>
    <property type="project" value="UniProtKB-KW"/>
</dbReference>
<reference evidence="2 3" key="1">
    <citation type="submission" date="2016-11" db="EMBL/GenBank/DDBJ databases">
        <authorList>
            <person name="Jaros S."/>
            <person name="Januszkiewicz K."/>
            <person name="Wedrychowicz H."/>
        </authorList>
    </citation>
    <scope>NUCLEOTIDE SEQUENCE [LARGE SCALE GENOMIC DNA]</scope>
    <source>
        <strain evidence="2 3">CGMCC 4.5723</strain>
    </source>
</reference>
<dbReference type="InterPro" id="IPR028973">
    <property type="entry name" value="PhnB-like"/>
</dbReference>
<dbReference type="PIRSF" id="PIRSF021700">
    <property type="entry name" value="3_dmu_93_MTrfase"/>
    <property type="match status" value="1"/>
</dbReference>
<dbReference type="SUPFAM" id="SSF54593">
    <property type="entry name" value="Glyoxalase/Bleomycin resistance protein/Dihydroxybiphenyl dioxygenase"/>
    <property type="match status" value="1"/>
</dbReference>
<organism evidence="2 3">
    <name type="scientific">Nocardiopsis flavescens</name>
    <dbReference type="NCBI Taxonomy" id="758803"/>
    <lineage>
        <taxon>Bacteria</taxon>
        <taxon>Bacillati</taxon>
        <taxon>Actinomycetota</taxon>
        <taxon>Actinomycetes</taxon>
        <taxon>Streptosporangiales</taxon>
        <taxon>Nocardiopsidaceae</taxon>
        <taxon>Nocardiopsis</taxon>
    </lineage>
</organism>
<name>A0A1M6LVN1_9ACTN</name>
<evidence type="ECO:0000259" key="1">
    <source>
        <dbReference type="Pfam" id="PF06983"/>
    </source>
</evidence>